<proteinExistence type="predicted"/>
<accession>A0A195CQL0</accession>
<keyword evidence="2" id="KW-1185">Reference proteome</keyword>
<dbReference type="EMBL" id="KQ977481">
    <property type="protein sequence ID" value="KYN02399.1"/>
    <property type="molecule type" value="Genomic_DNA"/>
</dbReference>
<gene>
    <name evidence="1" type="ORF">ALC62_06779</name>
</gene>
<reference evidence="1 2" key="1">
    <citation type="submission" date="2016-03" db="EMBL/GenBank/DDBJ databases">
        <title>Cyphomyrmex costatus WGS genome.</title>
        <authorList>
            <person name="Nygaard S."/>
            <person name="Hu H."/>
            <person name="Boomsma J."/>
            <person name="Zhang G."/>
        </authorList>
    </citation>
    <scope>NUCLEOTIDE SEQUENCE [LARGE SCALE GENOMIC DNA]</scope>
    <source>
        <strain evidence="1">MS0001</strain>
        <tissue evidence="1">Whole body</tissue>
    </source>
</reference>
<sequence length="69" mass="7606">NTSPRGCVVRPAGIVALLRSADQSIDRPIGRFVTPIDLGDQSDIITCVIDFCRAAVNFLYLLRSPRMED</sequence>
<dbReference type="AlphaFoldDB" id="A0A195CQL0"/>
<feature type="non-terminal residue" evidence="1">
    <location>
        <position position="1"/>
    </location>
</feature>
<dbReference type="Proteomes" id="UP000078542">
    <property type="component" value="Unassembled WGS sequence"/>
</dbReference>
<evidence type="ECO:0000313" key="1">
    <source>
        <dbReference type="EMBL" id="KYN02399.1"/>
    </source>
</evidence>
<protein>
    <submittedName>
        <fullName evidence="1">Uncharacterized protein</fullName>
    </submittedName>
</protein>
<organism evidence="1 2">
    <name type="scientific">Cyphomyrmex costatus</name>
    <dbReference type="NCBI Taxonomy" id="456900"/>
    <lineage>
        <taxon>Eukaryota</taxon>
        <taxon>Metazoa</taxon>
        <taxon>Ecdysozoa</taxon>
        <taxon>Arthropoda</taxon>
        <taxon>Hexapoda</taxon>
        <taxon>Insecta</taxon>
        <taxon>Pterygota</taxon>
        <taxon>Neoptera</taxon>
        <taxon>Endopterygota</taxon>
        <taxon>Hymenoptera</taxon>
        <taxon>Apocrita</taxon>
        <taxon>Aculeata</taxon>
        <taxon>Formicoidea</taxon>
        <taxon>Formicidae</taxon>
        <taxon>Myrmicinae</taxon>
        <taxon>Cyphomyrmex</taxon>
    </lineage>
</organism>
<name>A0A195CQL0_9HYME</name>
<evidence type="ECO:0000313" key="2">
    <source>
        <dbReference type="Proteomes" id="UP000078542"/>
    </source>
</evidence>